<keyword evidence="1" id="KW-1133">Transmembrane helix</keyword>
<keyword evidence="1" id="KW-0472">Membrane</keyword>
<evidence type="ECO:0000256" key="1">
    <source>
        <dbReference type="SAM" id="Phobius"/>
    </source>
</evidence>
<keyword evidence="1" id="KW-0812">Transmembrane</keyword>
<feature type="transmembrane region" description="Helical" evidence="1">
    <location>
        <begin position="49"/>
        <end position="71"/>
    </location>
</feature>
<sequence length="154" mass="16076">MSLNPARPRWPLITLRVTAGLTALLALIQPILAGGFLQGYYPLLDAHMMAAMILATAVLLSVIAAVLAWRLSGLPNRTAVQYGILLLCCVAQISLGFSRVLLIHIPLGVGIFVMAEKFAVEVFQFKPAAGSAPAAAPTMADLTAVAAAGPEVAE</sequence>
<dbReference type="EMBL" id="VIGB01000001">
    <property type="protein sequence ID" value="TQF08071.1"/>
    <property type="molecule type" value="Genomic_DNA"/>
</dbReference>
<gene>
    <name evidence="2" type="ORF">E6W39_00570</name>
</gene>
<organism evidence="2 3">
    <name type="scientific">Kitasatospora acidiphila</name>
    <dbReference type="NCBI Taxonomy" id="2567942"/>
    <lineage>
        <taxon>Bacteria</taxon>
        <taxon>Bacillati</taxon>
        <taxon>Actinomycetota</taxon>
        <taxon>Actinomycetes</taxon>
        <taxon>Kitasatosporales</taxon>
        <taxon>Streptomycetaceae</taxon>
        <taxon>Kitasatospora</taxon>
    </lineage>
</organism>
<feature type="transmembrane region" description="Helical" evidence="1">
    <location>
        <begin position="83"/>
        <end position="105"/>
    </location>
</feature>
<dbReference type="OrthoDB" id="3697516at2"/>
<accession>A0A540WGB8</accession>
<dbReference type="AlphaFoldDB" id="A0A540WGB8"/>
<dbReference type="Proteomes" id="UP000319103">
    <property type="component" value="Unassembled WGS sequence"/>
</dbReference>
<comment type="caution">
    <text evidence="2">The sequence shown here is derived from an EMBL/GenBank/DDBJ whole genome shotgun (WGS) entry which is preliminary data.</text>
</comment>
<protein>
    <submittedName>
        <fullName evidence="2">Uncharacterized protein</fullName>
    </submittedName>
</protein>
<reference evidence="2 3" key="1">
    <citation type="submission" date="2019-06" db="EMBL/GenBank/DDBJ databases">
        <title>Description of Kitasatospora acidophila sp. nov. isolated from pine grove soil, and reclassification of Streptomyces novaecaesareae to Kitasatospora novaeceasareae comb. nov.</title>
        <authorList>
            <person name="Kim M.J."/>
        </authorList>
    </citation>
    <scope>NUCLEOTIDE SEQUENCE [LARGE SCALE GENOMIC DNA]</scope>
    <source>
        <strain evidence="2 3">MMS16-CNU292</strain>
    </source>
</reference>
<dbReference type="RefSeq" id="WP_141631732.1">
    <property type="nucleotide sequence ID" value="NZ_VIGB01000001.1"/>
</dbReference>
<keyword evidence="3" id="KW-1185">Reference proteome</keyword>
<name>A0A540WGB8_9ACTN</name>
<evidence type="ECO:0000313" key="2">
    <source>
        <dbReference type="EMBL" id="TQF08071.1"/>
    </source>
</evidence>
<evidence type="ECO:0000313" key="3">
    <source>
        <dbReference type="Proteomes" id="UP000319103"/>
    </source>
</evidence>
<proteinExistence type="predicted"/>